<dbReference type="Proteomes" id="UP001057402">
    <property type="component" value="Chromosome 10"/>
</dbReference>
<organism evidence="1 2">
    <name type="scientific">Melastoma candidum</name>
    <dbReference type="NCBI Taxonomy" id="119954"/>
    <lineage>
        <taxon>Eukaryota</taxon>
        <taxon>Viridiplantae</taxon>
        <taxon>Streptophyta</taxon>
        <taxon>Embryophyta</taxon>
        <taxon>Tracheophyta</taxon>
        <taxon>Spermatophyta</taxon>
        <taxon>Magnoliopsida</taxon>
        <taxon>eudicotyledons</taxon>
        <taxon>Gunneridae</taxon>
        <taxon>Pentapetalae</taxon>
        <taxon>rosids</taxon>
        <taxon>malvids</taxon>
        <taxon>Myrtales</taxon>
        <taxon>Melastomataceae</taxon>
        <taxon>Melastomatoideae</taxon>
        <taxon>Melastomateae</taxon>
        <taxon>Melastoma</taxon>
    </lineage>
</organism>
<name>A0ACB9MBU3_9MYRT</name>
<sequence>MSISHIQDVSLVEATGASFLRLFDYIQGKKDYSRKVEMTAHIITQAFPSDDTFFTSSFIVSFFVPKENPADTPQPRASTCFQWIFEKDIILRSTHLDVDMHTIHNIMMPVSGYSNEISKDQMRLLDDIKEVIVHTSMIWC</sequence>
<accession>A0ACB9MBU3</accession>
<evidence type="ECO:0000313" key="1">
    <source>
        <dbReference type="EMBL" id="KAI4321778.1"/>
    </source>
</evidence>
<keyword evidence="2" id="KW-1185">Reference proteome</keyword>
<gene>
    <name evidence="1" type="ORF">MLD38_035121</name>
</gene>
<proteinExistence type="predicted"/>
<protein>
    <submittedName>
        <fullName evidence="1">Uncharacterized protein</fullName>
    </submittedName>
</protein>
<comment type="caution">
    <text evidence="1">The sequence shown here is derived from an EMBL/GenBank/DDBJ whole genome shotgun (WGS) entry which is preliminary data.</text>
</comment>
<reference evidence="2" key="1">
    <citation type="journal article" date="2023" name="Front. Plant Sci.">
        <title>Chromosomal-level genome assembly of Melastoma candidum provides insights into trichome evolution.</title>
        <authorList>
            <person name="Zhong Y."/>
            <person name="Wu W."/>
            <person name="Sun C."/>
            <person name="Zou P."/>
            <person name="Liu Y."/>
            <person name="Dai S."/>
            <person name="Zhou R."/>
        </authorList>
    </citation>
    <scope>NUCLEOTIDE SEQUENCE [LARGE SCALE GENOMIC DNA]</scope>
</reference>
<dbReference type="EMBL" id="CM042889">
    <property type="protein sequence ID" value="KAI4321778.1"/>
    <property type="molecule type" value="Genomic_DNA"/>
</dbReference>
<evidence type="ECO:0000313" key="2">
    <source>
        <dbReference type="Proteomes" id="UP001057402"/>
    </source>
</evidence>